<name>A0A645GUJ9_9ZZZZ</name>
<comment type="caution">
    <text evidence="1">The sequence shown here is derived from an EMBL/GenBank/DDBJ whole genome shotgun (WGS) entry which is preliminary data.</text>
</comment>
<gene>
    <name evidence="1" type="ORF">SDC9_175138</name>
</gene>
<reference evidence="1" key="1">
    <citation type="submission" date="2019-08" db="EMBL/GenBank/DDBJ databases">
        <authorList>
            <person name="Kucharzyk K."/>
            <person name="Murdoch R.W."/>
            <person name="Higgins S."/>
            <person name="Loffler F."/>
        </authorList>
    </citation>
    <scope>NUCLEOTIDE SEQUENCE</scope>
</reference>
<protein>
    <submittedName>
        <fullName evidence="1">Uncharacterized protein</fullName>
    </submittedName>
</protein>
<sequence>MRVQVADDIASAVEIRHGRKRPSAFGPIDACGHRACAAGHGDVLNAGHGHDLLGCERATGPRQIAGAALFGCAVCGGFPVGSDQLLQDAGQMWIESHG</sequence>
<proteinExistence type="predicted"/>
<evidence type="ECO:0000313" key="1">
    <source>
        <dbReference type="EMBL" id="MPN27704.1"/>
    </source>
</evidence>
<accession>A0A645GUJ9</accession>
<dbReference type="AlphaFoldDB" id="A0A645GUJ9"/>
<dbReference type="EMBL" id="VSSQ01077691">
    <property type="protein sequence ID" value="MPN27704.1"/>
    <property type="molecule type" value="Genomic_DNA"/>
</dbReference>
<organism evidence="1">
    <name type="scientific">bioreactor metagenome</name>
    <dbReference type="NCBI Taxonomy" id="1076179"/>
    <lineage>
        <taxon>unclassified sequences</taxon>
        <taxon>metagenomes</taxon>
        <taxon>ecological metagenomes</taxon>
    </lineage>
</organism>